<protein>
    <submittedName>
        <fullName evidence="2">Uncharacterized protein</fullName>
    </submittedName>
</protein>
<dbReference type="AlphaFoldDB" id="A0A557RMQ4"/>
<feature type="region of interest" description="Disordered" evidence="1">
    <location>
        <begin position="53"/>
        <end position="111"/>
    </location>
</feature>
<reference evidence="2 3" key="1">
    <citation type="submission" date="2019-07" db="EMBL/GenBank/DDBJ databases">
        <title>Reclasification of Spiribacter aquaticus.</title>
        <authorList>
            <person name="Leon M.J."/>
            <person name="Sanchez-Porro C."/>
            <person name="Ventosa A."/>
        </authorList>
    </citation>
    <scope>NUCLEOTIDE SEQUENCE [LARGE SCALE GENOMIC DNA]</scope>
    <source>
        <strain evidence="2 3">SP30</strain>
    </source>
</reference>
<gene>
    <name evidence="2" type="ORF">FPL11_01915</name>
</gene>
<accession>A0A557RMQ4</accession>
<dbReference type="RefSeq" id="WP_144347000.1">
    <property type="nucleotide sequence ID" value="NZ_VMKP01000001.1"/>
</dbReference>
<organism evidence="2 3">
    <name type="scientific">Spiribacter aquaticus</name>
    <dbReference type="NCBI Taxonomy" id="1935996"/>
    <lineage>
        <taxon>Bacteria</taxon>
        <taxon>Pseudomonadati</taxon>
        <taxon>Pseudomonadota</taxon>
        <taxon>Gammaproteobacteria</taxon>
        <taxon>Chromatiales</taxon>
        <taxon>Ectothiorhodospiraceae</taxon>
        <taxon>Spiribacter</taxon>
    </lineage>
</organism>
<comment type="caution">
    <text evidence="2">The sequence shown here is derived from an EMBL/GenBank/DDBJ whole genome shotgun (WGS) entry which is preliminary data.</text>
</comment>
<name>A0A557RMQ4_9GAMM</name>
<proteinExistence type="predicted"/>
<keyword evidence="3" id="KW-1185">Reference proteome</keyword>
<evidence type="ECO:0000313" key="3">
    <source>
        <dbReference type="Proteomes" id="UP000316688"/>
    </source>
</evidence>
<evidence type="ECO:0000256" key="1">
    <source>
        <dbReference type="SAM" id="MobiDB-lite"/>
    </source>
</evidence>
<dbReference type="EMBL" id="VMKP01000001">
    <property type="protein sequence ID" value="TVO66463.1"/>
    <property type="molecule type" value="Genomic_DNA"/>
</dbReference>
<sequence>MAAVSKAAINDVQKALNVIRSTVAEEDKDTQLATLALLNSTSDSIIQAARKMGDAQTKTKTQKVAIPQTKVVKQKATASSDTDDTERTRSNDDLSPTKPQPPLTPQQQREQ</sequence>
<evidence type="ECO:0000313" key="2">
    <source>
        <dbReference type="EMBL" id="TVO66463.1"/>
    </source>
</evidence>
<dbReference type="Proteomes" id="UP000316688">
    <property type="component" value="Unassembled WGS sequence"/>
</dbReference>